<reference evidence="1" key="1">
    <citation type="submission" date="2014-01" db="EMBL/GenBank/DDBJ databases">
        <authorList>
            <person name="Brown-Elliot B."/>
            <person name="Wallace R."/>
            <person name="Lenaerts A."/>
            <person name="Ordway D."/>
            <person name="DeGroote M.A."/>
            <person name="Parker T."/>
            <person name="Sizemore C."/>
            <person name="Tallon L.J."/>
            <person name="Sadzewicz L.K."/>
            <person name="Sengamalay N."/>
            <person name="Fraser C.M."/>
            <person name="Hine E."/>
            <person name="Shefchek K.A."/>
            <person name="Das S.P."/>
            <person name="Tettelin H."/>
        </authorList>
    </citation>
    <scope>NUCLEOTIDE SEQUENCE [LARGE SCALE GENOMIC DNA]</scope>
    <source>
        <strain evidence="1">4042</strain>
    </source>
</reference>
<dbReference type="AlphaFoldDB" id="X8AEK1"/>
<dbReference type="PATRIC" id="fig|1299334.3.peg.6252"/>
<comment type="caution">
    <text evidence="1">The sequence shown here is derived from an EMBL/GenBank/DDBJ whole genome shotgun (WGS) entry which is preliminary data.</text>
</comment>
<sequence length="56" mass="6069">MPNWERCPDGTAYSGQQTFYFYPVNESSAELQIGSPTLAGKDRTLGRAVPADETSG</sequence>
<gene>
    <name evidence="1" type="ORF">I553_4579</name>
</gene>
<protein>
    <submittedName>
        <fullName evidence="1">Uncharacterized protein</fullName>
    </submittedName>
</protein>
<evidence type="ECO:0000313" key="1">
    <source>
        <dbReference type="EMBL" id="EUA30322.1"/>
    </source>
</evidence>
<accession>X8AEK1</accession>
<dbReference type="EMBL" id="JAOB01000060">
    <property type="protein sequence ID" value="EUA30322.1"/>
    <property type="molecule type" value="Genomic_DNA"/>
</dbReference>
<organism evidence="1">
    <name type="scientific">Mycobacterium xenopi 4042</name>
    <dbReference type="NCBI Taxonomy" id="1299334"/>
    <lineage>
        <taxon>Bacteria</taxon>
        <taxon>Bacillati</taxon>
        <taxon>Actinomycetota</taxon>
        <taxon>Actinomycetes</taxon>
        <taxon>Mycobacteriales</taxon>
        <taxon>Mycobacteriaceae</taxon>
        <taxon>Mycobacterium</taxon>
    </lineage>
</organism>
<name>X8AEK1_MYCXE</name>
<proteinExistence type="predicted"/>